<name>A0A8S1HHS0_9PELO</name>
<evidence type="ECO:0000313" key="3">
    <source>
        <dbReference type="Proteomes" id="UP000835052"/>
    </source>
</evidence>
<dbReference type="Proteomes" id="UP000835052">
    <property type="component" value="Unassembled WGS sequence"/>
</dbReference>
<accession>A0A8S1HHS0</accession>
<organism evidence="2 3">
    <name type="scientific">Caenorhabditis auriculariae</name>
    <dbReference type="NCBI Taxonomy" id="2777116"/>
    <lineage>
        <taxon>Eukaryota</taxon>
        <taxon>Metazoa</taxon>
        <taxon>Ecdysozoa</taxon>
        <taxon>Nematoda</taxon>
        <taxon>Chromadorea</taxon>
        <taxon>Rhabditida</taxon>
        <taxon>Rhabditina</taxon>
        <taxon>Rhabditomorpha</taxon>
        <taxon>Rhabditoidea</taxon>
        <taxon>Rhabditidae</taxon>
        <taxon>Peloderinae</taxon>
        <taxon>Caenorhabditis</taxon>
    </lineage>
</organism>
<sequence length="81" mass="9050">MRKTSGNAQVTGEPEERRVQQKERTEAAIINGVAWRQGLHLTAMLIAIQTRKDATIWACLRSAHTHSCGQKQQGSLTRQPI</sequence>
<proteinExistence type="predicted"/>
<feature type="region of interest" description="Disordered" evidence="1">
    <location>
        <begin position="1"/>
        <end position="23"/>
    </location>
</feature>
<reference evidence="2" key="1">
    <citation type="submission" date="2020-10" db="EMBL/GenBank/DDBJ databases">
        <authorList>
            <person name="Kikuchi T."/>
        </authorList>
    </citation>
    <scope>NUCLEOTIDE SEQUENCE</scope>
    <source>
        <strain evidence="2">NKZ352</strain>
    </source>
</reference>
<dbReference type="AlphaFoldDB" id="A0A8S1HHS0"/>
<evidence type="ECO:0000313" key="2">
    <source>
        <dbReference type="EMBL" id="CAD6194755.1"/>
    </source>
</evidence>
<feature type="compositionally biased region" description="Basic and acidic residues" evidence="1">
    <location>
        <begin position="14"/>
        <end position="23"/>
    </location>
</feature>
<evidence type="ECO:0000256" key="1">
    <source>
        <dbReference type="SAM" id="MobiDB-lite"/>
    </source>
</evidence>
<keyword evidence="3" id="KW-1185">Reference proteome</keyword>
<protein>
    <submittedName>
        <fullName evidence="2">Uncharacterized protein</fullName>
    </submittedName>
</protein>
<feature type="compositionally biased region" description="Polar residues" evidence="1">
    <location>
        <begin position="1"/>
        <end position="10"/>
    </location>
</feature>
<dbReference type="EMBL" id="CAJGYM010000047">
    <property type="protein sequence ID" value="CAD6194755.1"/>
    <property type="molecule type" value="Genomic_DNA"/>
</dbReference>
<comment type="caution">
    <text evidence="2">The sequence shown here is derived from an EMBL/GenBank/DDBJ whole genome shotgun (WGS) entry which is preliminary data.</text>
</comment>
<gene>
    <name evidence="2" type="ORF">CAUJ_LOCUS10674</name>
</gene>